<dbReference type="OrthoDB" id="1695362at2759"/>
<evidence type="ECO:0000256" key="6">
    <source>
        <dbReference type="ARBA" id="ARBA00023211"/>
    </source>
</evidence>
<dbReference type="STRING" id="1314783.A0A165QQM5"/>
<dbReference type="PROSITE" id="PS51462">
    <property type="entry name" value="NUDIX"/>
    <property type="match status" value="1"/>
</dbReference>
<keyword evidence="4" id="KW-0378">Hydrolase</keyword>
<protein>
    <recommendedName>
        <fullName evidence="7">Nudix hydrolase domain-containing protein</fullName>
    </recommendedName>
</protein>
<dbReference type="CDD" id="cd18870">
    <property type="entry name" value="NUDIX_AcylCoAdiphos_Nudt19"/>
    <property type="match status" value="1"/>
</dbReference>
<dbReference type="GO" id="GO:0016818">
    <property type="term" value="F:hydrolase activity, acting on acid anhydrides, in phosphorus-containing anhydrides"/>
    <property type="evidence" value="ECO:0007669"/>
    <property type="project" value="InterPro"/>
</dbReference>
<dbReference type="Pfam" id="PF00293">
    <property type="entry name" value="NUDIX"/>
    <property type="match status" value="1"/>
</dbReference>
<evidence type="ECO:0000256" key="2">
    <source>
        <dbReference type="ARBA" id="ARBA00001946"/>
    </source>
</evidence>
<evidence type="ECO:0000256" key="4">
    <source>
        <dbReference type="ARBA" id="ARBA00022801"/>
    </source>
</evidence>
<dbReference type="SUPFAM" id="SSF55811">
    <property type="entry name" value="Nudix"/>
    <property type="match status" value="1"/>
</dbReference>
<feature type="domain" description="Nudix hydrolase" evidence="7">
    <location>
        <begin position="9"/>
        <end position="197"/>
    </location>
</feature>
<dbReference type="Gene3D" id="3.90.79.10">
    <property type="entry name" value="Nucleoside Triphosphate Pyrophosphohydrolase"/>
    <property type="match status" value="1"/>
</dbReference>
<evidence type="ECO:0000256" key="3">
    <source>
        <dbReference type="ARBA" id="ARBA00022723"/>
    </source>
</evidence>
<keyword evidence="6" id="KW-0464">Manganese</keyword>
<evidence type="ECO:0000256" key="5">
    <source>
        <dbReference type="ARBA" id="ARBA00022842"/>
    </source>
</evidence>
<dbReference type="InterPro" id="IPR039121">
    <property type="entry name" value="NUDT19"/>
</dbReference>
<comment type="cofactor">
    <cofactor evidence="2">
        <name>Mg(2+)</name>
        <dbReference type="ChEBI" id="CHEBI:18420"/>
    </cofactor>
</comment>
<evidence type="ECO:0000256" key="1">
    <source>
        <dbReference type="ARBA" id="ARBA00001936"/>
    </source>
</evidence>
<dbReference type="InterPro" id="IPR015797">
    <property type="entry name" value="NUDIX_hydrolase-like_dom_sf"/>
</dbReference>
<evidence type="ECO:0000313" key="8">
    <source>
        <dbReference type="EMBL" id="KZT69794.1"/>
    </source>
</evidence>
<evidence type="ECO:0000313" key="9">
    <source>
        <dbReference type="Proteomes" id="UP000076727"/>
    </source>
</evidence>
<dbReference type="EMBL" id="KV429055">
    <property type="protein sequence ID" value="KZT69794.1"/>
    <property type="molecule type" value="Genomic_DNA"/>
</dbReference>
<name>A0A165QQM5_9APHY</name>
<comment type="cofactor">
    <cofactor evidence="1">
        <name>Mn(2+)</name>
        <dbReference type="ChEBI" id="CHEBI:29035"/>
    </cofactor>
</comment>
<dbReference type="Proteomes" id="UP000076727">
    <property type="component" value="Unassembled WGS sequence"/>
</dbReference>
<dbReference type="GO" id="GO:0005739">
    <property type="term" value="C:mitochondrion"/>
    <property type="evidence" value="ECO:0007669"/>
    <property type="project" value="TreeGrafter"/>
</dbReference>
<gene>
    <name evidence="8" type="ORF">DAEQUDRAFT_726103</name>
</gene>
<keyword evidence="9" id="KW-1185">Reference proteome</keyword>
<dbReference type="AlphaFoldDB" id="A0A165QQM5"/>
<organism evidence="8 9">
    <name type="scientific">Daedalea quercina L-15889</name>
    <dbReference type="NCBI Taxonomy" id="1314783"/>
    <lineage>
        <taxon>Eukaryota</taxon>
        <taxon>Fungi</taxon>
        <taxon>Dikarya</taxon>
        <taxon>Basidiomycota</taxon>
        <taxon>Agaricomycotina</taxon>
        <taxon>Agaricomycetes</taxon>
        <taxon>Polyporales</taxon>
        <taxon>Fomitopsis</taxon>
    </lineage>
</organism>
<dbReference type="InterPro" id="IPR000086">
    <property type="entry name" value="NUDIX_hydrolase_dom"/>
</dbReference>
<proteinExistence type="predicted"/>
<keyword evidence="5" id="KW-0460">Magnesium</keyword>
<evidence type="ECO:0000259" key="7">
    <source>
        <dbReference type="PROSITE" id="PS51462"/>
    </source>
</evidence>
<keyword evidence="3" id="KW-0479">Metal-binding</keyword>
<dbReference type="PANTHER" id="PTHR12318:SF0">
    <property type="entry name" value="ACYL-COENZYME A DIPHOSPHATASE NUDT19"/>
    <property type="match status" value="1"/>
</dbReference>
<accession>A0A165QQM5</accession>
<dbReference type="PANTHER" id="PTHR12318">
    <property type="entry name" value="TESTOSTERONE-REGULATED PROTEIN RP2"/>
    <property type="match status" value="1"/>
</dbReference>
<reference evidence="8 9" key="1">
    <citation type="journal article" date="2016" name="Mol. Biol. Evol.">
        <title>Comparative Genomics of Early-Diverging Mushroom-Forming Fungi Provides Insights into the Origins of Lignocellulose Decay Capabilities.</title>
        <authorList>
            <person name="Nagy L.G."/>
            <person name="Riley R."/>
            <person name="Tritt A."/>
            <person name="Adam C."/>
            <person name="Daum C."/>
            <person name="Floudas D."/>
            <person name="Sun H."/>
            <person name="Yadav J.S."/>
            <person name="Pangilinan J."/>
            <person name="Larsson K.H."/>
            <person name="Matsuura K."/>
            <person name="Barry K."/>
            <person name="Labutti K."/>
            <person name="Kuo R."/>
            <person name="Ohm R.A."/>
            <person name="Bhattacharya S.S."/>
            <person name="Shirouzu T."/>
            <person name="Yoshinaga Y."/>
            <person name="Martin F.M."/>
            <person name="Grigoriev I.V."/>
            <person name="Hibbett D.S."/>
        </authorList>
    </citation>
    <scope>NUCLEOTIDE SEQUENCE [LARGE SCALE GENOMIC DNA]</scope>
    <source>
        <strain evidence="8 9">L-15889</strain>
    </source>
</reference>
<dbReference type="GO" id="GO:0046872">
    <property type="term" value="F:metal ion binding"/>
    <property type="evidence" value="ECO:0007669"/>
    <property type="project" value="UniProtKB-KW"/>
</dbReference>
<sequence length="302" mass="33742">MTASETPSTPRKSASVIVVNSQNEVLLVQRNPKSQSFAGAHVFPGGNYDQKQDDSIGMTAIREVFEETGLLLAAKVMRRGGRPSDAEMDLAREEVHAQRQLFKDFLSQHNLELDLSLLWPFTQWVTPPTLARRFHTQFYLAFLEDAPSSGFKSGRKQERLPTPDGEQEVIAARFVHPQTALADARANKIALMPPQVYLLTTIADILAENENAEAQQERLRDLSQGVFGRMVVQPRALPHRDEQGRTIFVYEGDEARGGSKGRLHRSLARFERNGVATDVVLQRNFDVFTELEGVLSSASSKL</sequence>